<dbReference type="Proteomes" id="UP001642464">
    <property type="component" value="Unassembled WGS sequence"/>
</dbReference>
<proteinExistence type="predicted"/>
<dbReference type="PANTHER" id="PTHR10742:SF410">
    <property type="entry name" value="LYSINE-SPECIFIC HISTONE DEMETHYLASE 2"/>
    <property type="match status" value="1"/>
</dbReference>
<feature type="region of interest" description="Disordered" evidence="1">
    <location>
        <begin position="480"/>
        <end position="512"/>
    </location>
</feature>
<dbReference type="InterPro" id="IPR036188">
    <property type="entry name" value="FAD/NAD-bd_sf"/>
</dbReference>
<sequence length="707" mass="79887">MEPGAKRKTTKRETSPVAERARVLVIGAGISGLAAAREVLQLPNVDVTVLEARKRLGGRVHTDRFSDGTVIDLGAQWLHGVCPEHPIARLAKEHPEWGELWEMDWDSCPDFELGSSREICPEWLQECEEHFEHTWELYESRRKEQLEAKSFDQEEKDVSLWDALRELRSTRHLWSGLSERQQLMLRWRWARETEWVYAASLEALSSRWWDDDQEFDGPDCMWPEKGFQGFIDWLSEGVDLRLNCPVTAIIQDEEDPRVLVHCASDHPEATVEIADLVIVTLPLGVLKTGKVEFVPPFSAQKEASVQAVGVGLLNKVALHFRERFWPPEMVGFDRVPLSSLTDLEPHEWVFHPECAGAPVAIAFFCWETARQMEELSDKELTDRLLRILSETFDQALPELEASLVDVKRSGWQGDDFACGSYSFLPCGVKPLHRQRLQEPHGPRVFFAGEHCRNDFPSTVHGAYLSGLQAAKEVAECLGRGTRPATATQSGRAEEKGSGKRRRPARLNLRPKPHVLSGSAASLRKKREMNSDFFSVQSPVPTLSMSATFVAQRLERTPMKSEARKYGSWGKGPDVPPPPRVELLVEPANTIFLRKIKWEVQSRGNAPFAIERWLASMPSRHVPYATLGHHVIGEPGSTPPALEERPSSSCPSSSPADCPAWRPRRGMDLAALVQRSREEHTQERVRSALWARTEARMMRPISTGDLRT</sequence>
<evidence type="ECO:0000256" key="1">
    <source>
        <dbReference type="SAM" id="MobiDB-lite"/>
    </source>
</evidence>
<evidence type="ECO:0000313" key="3">
    <source>
        <dbReference type="EMBL" id="CAK9098972.1"/>
    </source>
</evidence>
<dbReference type="SUPFAM" id="SSF51905">
    <property type="entry name" value="FAD/NAD(P)-binding domain"/>
    <property type="match status" value="1"/>
</dbReference>
<evidence type="ECO:0000313" key="4">
    <source>
        <dbReference type="Proteomes" id="UP001642464"/>
    </source>
</evidence>
<dbReference type="SUPFAM" id="SSF54373">
    <property type="entry name" value="FAD-linked reductases, C-terminal domain"/>
    <property type="match status" value="1"/>
</dbReference>
<feature type="region of interest" description="Disordered" evidence="1">
    <location>
        <begin position="630"/>
        <end position="662"/>
    </location>
</feature>
<dbReference type="Gene3D" id="3.90.660.10">
    <property type="match status" value="1"/>
</dbReference>
<keyword evidence="4" id="KW-1185">Reference proteome</keyword>
<dbReference type="InterPro" id="IPR050281">
    <property type="entry name" value="Flavin_monoamine_oxidase"/>
</dbReference>
<gene>
    <name evidence="3" type="ORF">SCF082_LOCUS46374</name>
</gene>
<feature type="domain" description="Amine oxidase" evidence="2">
    <location>
        <begin position="30"/>
        <end position="473"/>
    </location>
</feature>
<comment type="caution">
    <text evidence="3">The sequence shown here is derived from an EMBL/GenBank/DDBJ whole genome shotgun (WGS) entry which is preliminary data.</text>
</comment>
<dbReference type="Pfam" id="PF01593">
    <property type="entry name" value="Amino_oxidase"/>
    <property type="match status" value="1"/>
</dbReference>
<dbReference type="EMBL" id="CAXAMM010041352">
    <property type="protein sequence ID" value="CAK9098972.1"/>
    <property type="molecule type" value="Genomic_DNA"/>
</dbReference>
<organism evidence="3 4">
    <name type="scientific">Durusdinium trenchii</name>
    <dbReference type="NCBI Taxonomy" id="1381693"/>
    <lineage>
        <taxon>Eukaryota</taxon>
        <taxon>Sar</taxon>
        <taxon>Alveolata</taxon>
        <taxon>Dinophyceae</taxon>
        <taxon>Suessiales</taxon>
        <taxon>Symbiodiniaceae</taxon>
        <taxon>Durusdinium</taxon>
    </lineage>
</organism>
<feature type="compositionally biased region" description="Basic residues" evidence="1">
    <location>
        <begin position="498"/>
        <end position="512"/>
    </location>
</feature>
<evidence type="ECO:0000259" key="2">
    <source>
        <dbReference type="Pfam" id="PF01593"/>
    </source>
</evidence>
<accession>A0ABP0REG8</accession>
<feature type="compositionally biased region" description="Low complexity" evidence="1">
    <location>
        <begin position="646"/>
        <end position="659"/>
    </location>
</feature>
<dbReference type="PANTHER" id="PTHR10742">
    <property type="entry name" value="FLAVIN MONOAMINE OXIDASE"/>
    <property type="match status" value="1"/>
</dbReference>
<protein>
    <submittedName>
        <fullName evidence="3">Polyamine oxidase 4 (OsPAO4)</fullName>
    </submittedName>
</protein>
<name>A0ABP0REG8_9DINO</name>
<dbReference type="Gene3D" id="3.50.50.60">
    <property type="entry name" value="FAD/NAD(P)-binding domain"/>
    <property type="match status" value="1"/>
</dbReference>
<dbReference type="InterPro" id="IPR002937">
    <property type="entry name" value="Amino_oxidase"/>
</dbReference>
<reference evidence="3 4" key="1">
    <citation type="submission" date="2024-02" db="EMBL/GenBank/DDBJ databases">
        <authorList>
            <person name="Chen Y."/>
            <person name="Shah S."/>
            <person name="Dougan E. K."/>
            <person name="Thang M."/>
            <person name="Chan C."/>
        </authorList>
    </citation>
    <scope>NUCLEOTIDE SEQUENCE [LARGE SCALE GENOMIC DNA]</scope>
</reference>